<dbReference type="EMBL" id="QZWG01000016">
    <property type="protein sequence ID" value="RZB61413.1"/>
    <property type="molecule type" value="Genomic_DNA"/>
</dbReference>
<keyword evidence="2 10" id="KW-0808">Transferase</keyword>
<keyword evidence="11" id="KW-1185">Reference proteome</keyword>
<sequence>MKKKTKTKTTFLSTNTTTFRVKLPTRLTYSLKFDVNELASVYDFRIDKFQWQAILAFLRGFSVVVSAPTSSRKTLIGEAAAEYVNGLLSVSVEETTTGYRNEITITNDQKRLSAEEIIRMIHEAENYQVDDRKFMKKANTMNALDDYVYKMRNALNNKNISSKLCLQEREKIKSVISKVTDLLEGDNQPYEIEVFEDHLNELFTRTSFAMRCSSFSEWISVNIVVERNIRSILFLVCAIICGYIYQCPPFRLSYQGLGEPLCFAAFGPFATCAFYLLHGSSSVMNHFPLSGTVLSASILVGFTTSLILFCSHFHQVEGDREVGKMSPLVRLDTKKGAEVVKGAIFMLYALLVAFGLIKALPLTCIFLCALTLPMGNLVVRFVEDNYKAIVFSHNKNKIFMAKYFCVRLHALFGVALALGLVLARKSVDEPGRPPGIVLSAATSFWLPVPPKRVFDFLRDENSRNE</sequence>
<comment type="subcellular location">
    <subcellularLocation>
        <location evidence="1">Membrane</location>
        <topology evidence="1">Multi-pass membrane protein</topology>
    </subcellularLocation>
</comment>
<evidence type="ECO:0000256" key="6">
    <source>
        <dbReference type="ARBA" id="ARBA00022989"/>
    </source>
</evidence>
<dbReference type="Gene3D" id="3.40.50.300">
    <property type="entry name" value="P-loop containing nucleotide triphosphate hydrolases"/>
    <property type="match status" value="1"/>
</dbReference>
<feature type="transmembrane region" description="Helical" evidence="8">
    <location>
        <begin position="257"/>
        <end position="277"/>
    </location>
</feature>
<dbReference type="Proteomes" id="UP000289340">
    <property type="component" value="Chromosome 16"/>
</dbReference>
<proteinExistence type="predicted"/>
<feature type="transmembrane region" description="Helical" evidence="8">
    <location>
        <begin position="229"/>
        <end position="245"/>
    </location>
</feature>
<feature type="transmembrane region" description="Helical" evidence="8">
    <location>
        <begin position="289"/>
        <end position="310"/>
    </location>
</feature>
<keyword evidence="4" id="KW-0547">Nucleotide-binding</keyword>
<name>A0A445GJP2_GLYSO</name>
<evidence type="ECO:0000313" key="10">
    <source>
        <dbReference type="EMBL" id="RZB61413.1"/>
    </source>
</evidence>
<dbReference type="PANTHER" id="PTHR13929">
    <property type="entry name" value="1,4-DIHYDROXY-2-NAPHTHOATE OCTAPRENYLTRANSFERASE"/>
    <property type="match status" value="1"/>
</dbReference>
<keyword evidence="7 8" id="KW-0472">Membrane</keyword>
<organism evidence="10 11">
    <name type="scientific">Glycine soja</name>
    <name type="common">Wild soybean</name>
    <dbReference type="NCBI Taxonomy" id="3848"/>
    <lineage>
        <taxon>Eukaryota</taxon>
        <taxon>Viridiplantae</taxon>
        <taxon>Streptophyta</taxon>
        <taxon>Embryophyta</taxon>
        <taxon>Tracheophyta</taxon>
        <taxon>Spermatophyta</taxon>
        <taxon>Magnoliopsida</taxon>
        <taxon>eudicotyledons</taxon>
        <taxon>Gunneridae</taxon>
        <taxon>Pentapetalae</taxon>
        <taxon>rosids</taxon>
        <taxon>fabids</taxon>
        <taxon>Fabales</taxon>
        <taxon>Fabaceae</taxon>
        <taxon>Papilionoideae</taxon>
        <taxon>50 kb inversion clade</taxon>
        <taxon>NPAAA clade</taxon>
        <taxon>indigoferoid/millettioid clade</taxon>
        <taxon>Phaseoleae</taxon>
        <taxon>Glycine</taxon>
        <taxon>Glycine subgen. Soja</taxon>
    </lineage>
</organism>
<dbReference type="InterPro" id="IPR029048">
    <property type="entry name" value="HSP70_C_sf"/>
</dbReference>
<dbReference type="GO" id="GO:0042372">
    <property type="term" value="P:phylloquinone biosynthetic process"/>
    <property type="evidence" value="ECO:0007669"/>
    <property type="project" value="TreeGrafter"/>
</dbReference>
<gene>
    <name evidence="10" type="ORF">D0Y65_043930</name>
</gene>
<dbReference type="GO" id="GO:0004659">
    <property type="term" value="F:prenyltransferase activity"/>
    <property type="evidence" value="ECO:0007669"/>
    <property type="project" value="InterPro"/>
</dbReference>
<dbReference type="PANTHER" id="PTHR13929:SF0">
    <property type="entry name" value="UBIA PRENYLTRANSFERASE DOMAIN-CONTAINING PROTEIN 1"/>
    <property type="match status" value="1"/>
</dbReference>
<comment type="caution">
    <text evidence="10">The sequence shown here is derived from an EMBL/GenBank/DDBJ whole genome shotgun (WGS) entry which is preliminary data.</text>
</comment>
<accession>A0A445GJP2</accession>
<dbReference type="CDD" id="cd13962">
    <property type="entry name" value="PT_UbiA_UBIAD1"/>
    <property type="match status" value="1"/>
</dbReference>
<dbReference type="GO" id="GO:0140662">
    <property type="term" value="F:ATP-dependent protein folding chaperone"/>
    <property type="evidence" value="ECO:0007669"/>
    <property type="project" value="InterPro"/>
</dbReference>
<evidence type="ECO:0000256" key="1">
    <source>
        <dbReference type="ARBA" id="ARBA00004141"/>
    </source>
</evidence>
<dbReference type="Pfam" id="PF01040">
    <property type="entry name" value="UbiA"/>
    <property type="match status" value="1"/>
</dbReference>
<evidence type="ECO:0000256" key="5">
    <source>
        <dbReference type="ARBA" id="ARBA00022840"/>
    </source>
</evidence>
<feature type="transmembrane region" description="Helical" evidence="8">
    <location>
        <begin position="403"/>
        <end position="423"/>
    </location>
</feature>
<dbReference type="InterPro" id="IPR026046">
    <property type="entry name" value="UBIAD1"/>
</dbReference>
<keyword evidence="5" id="KW-0067">ATP-binding</keyword>
<dbReference type="GO" id="GO:0016020">
    <property type="term" value="C:membrane"/>
    <property type="evidence" value="ECO:0007669"/>
    <property type="project" value="UniProtKB-SubCell"/>
</dbReference>
<dbReference type="InterPro" id="IPR013126">
    <property type="entry name" value="Hsp_70_fam"/>
</dbReference>
<dbReference type="GO" id="GO:0005524">
    <property type="term" value="F:ATP binding"/>
    <property type="evidence" value="ECO:0007669"/>
    <property type="project" value="UniProtKB-KW"/>
</dbReference>
<feature type="non-terminal residue" evidence="10">
    <location>
        <position position="465"/>
    </location>
</feature>
<dbReference type="InterPro" id="IPR000537">
    <property type="entry name" value="UbiA_prenyltransferase"/>
</dbReference>
<evidence type="ECO:0000256" key="8">
    <source>
        <dbReference type="SAM" id="Phobius"/>
    </source>
</evidence>
<feature type="transmembrane region" description="Helical" evidence="8">
    <location>
        <begin position="339"/>
        <end position="357"/>
    </location>
</feature>
<evidence type="ECO:0000256" key="2">
    <source>
        <dbReference type="ARBA" id="ARBA00022679"/>
    </source>
</evidence>
<evidence type="ECO:0000256" key="7">
    <source>
        <dbReference type="ARBA" id="ARBA00023136"/>
    </source>
</evidence>
<dbReference type="Gene3D" id="1.20.1270.10">
    <property type="match status" value="1"/>
</dbReference>
<keyword evidence="3 8" id="KW-0812">Transmembrane</keyword>
<reference evidence="10 11" key="1">
    <citation type="submission" date="2018-09" db="EMBL/GenBank/DDBJ databases">
        <title>A high-quality reference genome of wild soybean provides a powerful tool to mine soybean genomes.</title>
        <authorList>
            <person name="Xie M."/>
            <person name="Chung C.Y.L."/>
            <person name="Li M.-W."/>
            <person name="Wong F.-L."/>
            <person name="Chan T.-F."/>
            <person name="Lam H.-M."/>
        </authorList>
    </citation>
    <scope>NUCLEOTIDE SEQUENCE [LARGE SCALE GENOMIC DNA]</scope>
    <source>
        <strain evidence="11">cv. W05</strain>
        <tissue evidence="10">Hypocotyl of etiolated seedlings</tissue>
    </source>
</reference>
<dbReference type="Pfam" id="PF25797">
    <property type="entry name" value="PDF2_C"/>
    <property type="match status" value="1"/>
</dbReference>
<evidence type="ECO:0000256" key="4">
    <source>
        <dbReference type="ARBA" id="ARBA00022741"/>
    </source>
</evidence>
<dbReference type="AlphaFoldDB" id="A0A445GJP2"/>
<dbReference type="Pfam" id="PF00012">
    <property type="entry name" value="HSP70"/>
    <property type="match status" value="1"/>
</dbReference>
<dbReference type="InterPro" id="IPR057993">
    <property type="entry name" value="HD-Zip_IV_C"/>
</dbReference>
<evidence type="ECO:0000256" key="3">
    <source>
        <dbReference type="ARBA" id="ARBA00022692"/>
    </source>
</evidence>
<dbReference type="InterPro" id="IPR027417">
    <property type="entry name" value="P-loop_NTPase"/>
</dbReference>
<evidence type="ECO:0000313" key="11">
    <source>
        <dbReference type="Proteomes" id="UP000289340"/>
    </source>
</evidence>
<evidence type="ECO:0000259" key="9">
    <source>
        <dbReference type="Pfam" id="PF25797"/>
    </source>
</evidence>
<protein>
    <submittedName>
        <fullName evidence="10">2-carboxy-1,4-naphthoquinone phytyltransferase, chloroplastic</fullName>
    </submittedName>
</protein>
<dbReference type="SUPFAM" id="SSF100934">
    <property type="entry name" value="Heat shock protein 70kD (HSP70), C-terminal subdomain"/>
    <property type="match status" value="1"/>
</dbReference>
<keyword evidence="6 8" id="KW-1133">Transmembrane helix</keyword>
<feature type="domain" description="HD-Zip IV C-terminal" evidence="9">
    <location>
        <begin position="421"/>
        <end position="465"/>
    </location>
</feature>